<evidence type="ECO:0000313" key="2">
    <source>
        <dbReference type="EMBL" id="PON97978.1"/>
    </source>
</evidence>
<accession>A0A2P5FJK4</accession>
<dbReference type="InParanoid" id="A0A2P5FJK4"/>
<protein>
    <submittedName>
        <fullName evidence="2">Uncharacterized protein</fullName>
    </submittedName>
</protein>
<dbReference type="EMBL" id="JXTC01000028">
    <property type="protein sequence ID" value="PON97978.1"/>
    <property type="molecule type" value="Genomic_DNA"/>
</dbReference>
<dbReference type="Proteomes" id="UP000237000">
    <property type="component" value="Unassembled WGS sequence"/>
</dbReference>
<gene>
    <name evidence="2" type="ORF">TorRG33x02_062930</name>
</gene>
<proteinExistence type="predicted"/>
<organism evidence="2 3">
    <name type="scientific">Trema orientale</name>
    <name type="common">Charcoal tree</name>
    <name type="synonym">Celtis orientalis</name>
    <dbReference type="NCBI Taxonomy" id="63057"/>
    <lineage>
        <taxon>Eukaryota</taxon>
        <taxon>Viridiplantae</taxon>
        <taxon>Streptophyta</taxon>
        <taxon>Embryophyta</taxon>
        <taxon>Tracheophyta</taxon>
        <taxon>Spermatophyta</taxon>
        <taxon>Magnoliopsida</taxon>
        <taxon>eudicotyledons</taxon>
        <taxon>Gunneridae</taxon>
        <taxon>Pentapetalae</taxon>
        <taxon>rosids</taxon>
        <taxon>fabids</taxon>
        <taxon>Rosales</taxon>
        <taxon>Cannabaceae</taxon>
        <taxon>Trema</taxon>
    </lineage>
</organism>
<name>A0A2P5FJK4_TREOI</name>
<evidence type="ECO:0000256" key="1">
    <source>
        <dbReference type="SAM" id="MobiDB-lite"/>
    </source>
</evidence>
<comment type="caution">
    <text evidence="2">The sequence shown here is derived from an EMBL/GenBank/DDBJ whole genome shotgun (WGS) entry which is preliminary data.</text>
</comment>
<evidence type="ECO:0000313" key="3">
    <source>
        <dbReference type="Proteomes" id="UP000237000"/>
    </source>
</evidence>
<feature type="region of interest" description="Disordered" evidence="1">
    <location>
        <begin position="58"/>
        <end position="98"/>
    </location>
</feature>
<feature type="compositionally biased region" description="Polar residues" evidence="1">
    <location>
        <begin position="58"/>
        <end position="67"/>
    </location>
</feature>
<feature type="compositionally biased region" description="Polar residues" evidence="1">
    <location>
        <begin position="89"/>
        <end position="98"/>
    </location>
</feature>
<sequence>MRRFQISASAADMWGTLSITLMKKLLKLCWELPEHAEKEIDAAEFVSEKMTQLVAASTSRVLSNNSATDEDDKTDRNTTNLSARPGNPIANSNSKLET</sequence>
<keyword evidence="3" id="KW-1185">Reference proteome</keyword>
<reference evidence="3" key="1">
    <citation type="submission" date="2016-06" db="EMBL/GenBank/DDBJ databases">
        <title>Parallel loss of symbiosis genes in relatives of nitrogen-fixing non-legume Parasponia.</title>
        <authorList>
            <person name="Van Velzen R."/>
            <person name="Holmer R."/>
            <person name="Bu F."/>
            <person name="Rutten L."/>
            <person name="Van Zeijl A."/>
            <person name="Liu W."/>
            <person name="Santuari L."/>
            <person name="Cao Q."/>
            <person name="Sharma T."/>
            <person name="Shen D."/>
            <person name="Roswanjaya Y."/>
            <person name="Wardhani T."/>
            <person name="Kalhor M.S."/>
            <person name="Jansen J."/>
            <person name="Van den Hoogen J."/>
            <person name="Gungor B."/>
            <person name="Hartog M."/>
            <person name="Hontelez J."/>
            <person name="Verver J."/>
            <person name="Yang W.-C."/>
            <person name="Schijlen E."/>
            <person name="Repin R."/>
            <person name="Schilthuizen M."/>
            <person name="Schranz E."/>
            <person name="Heidstra R."/>
            <person name="Miyata K."/>
            <person name="Fedorova E."/>
            <person name="Kohlen W."/>
            <person name="Bisseling T."/>
            <person name="Smit S."/>
            <person name="Geurts R."/>
        </authorList>
    </citation>
    <scope>NUCLEOTIDE SEQUENCE [LARGE SCALE GENOMIC DNA]</scope>
    <source>
        <strain evidence="3">cv. RG33-2</strain>
    </source>
</reference>
<dbReference type="AlphaFoldDB" id="A0A2P5FJK4"/>